<organism evidence="3 4">
    <name type="scientific">Pseudobythopirellula maris</name>
    <dbReference type="NCBI Taxonomy" id="2527991"/>
    <lineage>
        <taxon>Bacteria</taxon>
        <taxon>Pseudomonadati</taxon>
        <taxon>Planctomycetota</taxon>
        <taxon>Planctomycetia</taxon>
        <taxon>Pirellulales</taxon>
        <taxon>Lacipirellulaceae</taxon>
        <taxon>Pseudobythopirellula</taxon>
    </lineage>
</organism>
<dbReference type="GO" id="GO:0016740">
    <property type="term" value="F:transferase activity"/>
    <property type="evidence" value="ECO:0007669"/>
    <property type="project" value="UniProtKB-KW"/>
</dbReference>
<dbReference type="SUPFAM" id="SSF48239">
    <property type="entry name" value="Terpenoid cyclases/Protein prenyltransferases"/>
    <property type="match status" value="1"/>
</dbReference>
<gene>
    <name evidence="3" type="ORF">Mal64_03980</name>
</gene>
<feature type="region of interest" description="Disordered" evidence="1">
    <location>
        <begin position="248"/>
        <end position="281"/>
    </location>
</feature>
<keyword evidence="3" id="KW-0808">Transferase</keyword>
<dbReference type="OrthoDB" id="248095at2"/>
<dbReference type="RefSeq" id="WP_146396274.1">
    <property type="nucleotide sequence ID" value="NZ_SJPQ01000001.1"/>
</dbReference>
<dbReference type="InterPro" id="IPR016024">
    <property type="entry name" value="ARM-type_fold"/>
</dbReference>
<dbReference type="AlphaFoldDB" id="A0A5C5ZSI1"/>
<evidence type="ECO:0000313" key="4">
    <source>
        <dbReference type="Proteomes" id="UP000315440"/>
    </source>
</evidence>
<feature type="chain" id="PRO_5022790466" evidence="2">
    <location>
        <begin position="28"/>
        <end position="552"/>
    </location>
</feature>
<sequence precursor="true">MESSPNTTGFFSRAALLALAFVVAACAAPGRAWAIDPEGPEVKELIDKGLKFLETKTDRRLGGKCLIALAFIKAGQPNHARVDEALAACRQEVGKPINRLDVYSNGLALIFLSEARGRGDSNLLGQYLDKLYERQKPHGGWGYHDKQTGDTSQTQYGALGLWEAHQANRRIDPDAAMRMAHWLVATQDPSGTWGYQGAVSESSGRVAQSGVSVTMASAAMGSLLIAADMFGVLNPIYFDSVDSDAVEPLDGDSGGSESAELPSALRPRDAGGAASRQAPPLSSRGLAVARIYQSLEDGANWMENNYKIDADTYDNYYLYALERYKSFEELLNGEDDPEPHWYNDGYQKLLGSVRADGSWSESCGVAVDTAFAVLFLLRSTKKSIRATIGEGALVSGRGLPSDVSKARLSRGQVVAERAAVKLNDFIGMIDRDETPSGYADGGVSLVEGEVDAETADRLAELLRTGSPEARLAAAGLLGRTGDLARAPDLIYALTDPDRRVVLAARDALRMLSRRIGGFGLPNDFNENQRRQAIASWTRWSESVSPGTASAAR</sequence>
<dbReference type="Gene3D" id="1.25.10.10">
    <property type="entry name" value="Leucine-rich Repeat Variant"/>
    <property type="match status" value="1"/>
</dbReference>
<dbReference type="SUPFAM" id="SSF48371">
    <property type="entry name" value="ARM repeat"/>
    <property type="match status" value="1"/>
</dbReference>
<dbReference type="Proteomes" id="UP000315440">
    <property type="component" value="Unassembled WGS sequence"/>
</dbReference>
<comment type="caution">
    <text evidence="3">The sequence shown here is derived from an EMBL/GenBank/DDBJ whole genome shotgun (WGS) entry which is preliminary data.</text>
</comment>
<feature type="signal peptide" evidence="2">
    <location>
        <begin position="1"/>
        <end position="27"/>
    </location>
</feature>
<dbReference type="InterPro" id="IPR011989">
    <property type="entry name" value="ARM-like"/>
</dbReference>
<dbReference type="InterPro" id="IPR008930">
    <property type="entry name" value="Terpenoid_cyclase/PrenylTrfase"/>
</dbReference>
<evidence type="ECO:0000256" key="1">
    <source>
        <dbReference type="SAM" id="MobiDB-lite"/>
    </source>
</evidence>
<protein>
    <submittedName>
        <fullName evidence="3">Prenyltransferase and squalene oxidase repeat protein</fullName>
    </submittedName>
</protein>
<evidence type="ECO:0000256" key="2">
    <source>
        <dbReference type="SAM" id="SignalP"/>
    </source>
</evidence>
<accession>A0A5C5ZSI1</accession>
<keyword evidence="4" id="KW-1185">Reference proteome</keyword>
<name>A0A5C5ZSI1_9BACT</name>
<evidence type="ECO:0000313" key="3">
    <source>
        <dbReference type="EMBL" id="TWT90015.1"/>
    </source>
</evidence>
<keyword evidence="2" id="KW-0732">Signal</keyword>
<reference evidence="3 4" key="1">
    <citation type="submission" date="2019-02" db="EMBL/GenBank/DDBJ databases">
        <title>Deep-cultivation of Planctomycetes and their phenomic and genomic characterization uncovers novel biology.</title>
        <authorList>
            <person name="Wiegand S."/>
            <person name="Jogler M."/>
            <person name="Boedeker C."/>
            <person name="Pinto D."/>
            <person name="Vollmers J."/>
            <person name="Rivas-Marin E."/>
            <person name="Kohn T."/>
            <person name="Peeters S.H."/>
            <person name="Heuer A."/>
            <person name="Rast P."/>
            <person name="Oberbeckmann S."/>
            <person name="Bunk B."/>
            <person name="Jeske O."/>
            <person name="Meyerdierks A."/>
            <person name="Storesund J.E."/>
            <person name="Kallscheuer N."/>
            <person name="Luecker S."/>
            <person name="Lage O.M."/>
            <person name="Pohl T."/>
            <person name="Merkel B.J."/>
            <person name="Hornburger P."/>
            <person name="Mueller R.-W."/>
            <person name="Bruemmer F."/>
            <person name="Labrenz M."/>
            <person name="Spormann A.M."/>
            <person name="Op Den Camp H."/>
            <person name="Overmann J."/>
            <person name="Amann R."/>
            <person name="Jetten M.S.M."/>
            <person name="Mascher T."/>
            <person name="Medema M.H."/>
            <person name="Devos D.P."/>
            <person name="Kaster A.-K."/>
            <person name="Ovreas L."/>
            <person name="Rohde M."/>
            <person name="Galperin M.Y."/>
            <person name="Jogler C."/>
        </authorList>
    </citation>
    <scope>NUCLEOTIDE SEQUENCE [LARGE SCALE GENOMIC DNA]</scope>
    <source>
        <strain evidence="3 4">Mal64</strain>
    </source>
</reference>
<dbReference type="Gene3D" id="1.50.10.20">
    <property type="match status" value="1"/>
</dbReference>
<dbReference type="EMBL" id="SJPQ01000001">
    <property type="protein sequence ID" value="TWT90015.1"/>
    <property type="molecule type" value="Genomic_DNA"/>
</dbReference>
<proteinExistence type="predicted"/>